<keyword evidence="3" id="KW-1185">Reference proteome</keyword>
<evidence type="ECO:0000313" key="3">
    <source>
        <dbReference type="Proteomes" id="UP001589691"/>
    </source>
</evidence>
<comment type="caution">
    <text evidence="2">The sequence shown here is derived from an EMBL/GenBank/DDBJ whole genome shotgun (WGS) entry which is preliminary data.</text>
</comment>
<dbReference type="Proteomes" id="UP001589691">
    <property type="component" value="Unassembled WGS sequence"/>
</dbReference>
<accession>A0ABV5WRF3</accession>
<evidence type="ECO:0000313" key="2">
    <source>
        <dbReference type="EMBL" id="MFB9768739.1"/>
    </source>
</evidence>
<organism evidence="2 3">
    <name type="scientific">Lactiplantibacillus modestisalitolerans</name>
    <dbReference type="NCBI Taxonomy" id="1457219"/>
    <lineage>
        <taxon>Bacteria</taxon>
        <taxon>Bacillati</taxon>
        <taxon>Bacillota</taxon>
        <taxon>Bacilli</taxon>
        <taxon>Lactobacillales</taxon>
        <taxon>Lactobacillaceae</taxon>
        <taxon>Lactiplantibacillus</taxon>
    </lineage>
</organism>
<sequence length="43" mass="4796">MTKQDEKQQQTQPNFETFGNDDASAVCGPEGCNIEQHRQAADK</sequence>
<gene>
    <name evidence="2" type="ORF">ACFFLI_02480</name>
</gene>
<evidence type="ECO:0000256" key="1">
    <source>
        <dbReference type="SAM" id="MobiDB-lite"/>
    </source>
</evidence>
<protein>
    <submittedName>
        <fullName evidence="2">Uncharacterized protein</fullName>
    </submittedName>
</protein>
<feature type="region of interest" description="Disordered" evidence="1">
    <location>
        <begin position="1"/>
        <end position="30"/>
    </location>
</feature>
<dbReference type="EMBL" id="JBHLZY010000005">
    <property type="protein sequence ID" value="MFB9768739.1"/>
    <property type="molecule type" value="Genomic_DNA"/>
</dbReference>
<name>A0ABV5WRF3_9LACO</name>
<proteinExistence type="predicted"/>
<dbReference type="RefSeq" id="WP_263854451.1">
    <property type="nucleotide sequence ID" value="NZ_BJEA01000007.1"/>
</dbReference>
<reference evidence="2 3" key="1">
    <citation type="submission" date="2024-09" db="EMBL/GenBank/DDBJ databases">
        <authorList>
            <person name="Sun Q."/>
            <person name="Mori K."/>
        </authorList>
    </citation>
    <scope>NUCLEOTIDE SEQUENCE [LARGE SCALE GENOMIC DNA]</scope>
    <source>
        <strain evidence="2 3">TBRC 4576</strain>
    </source>
</reference>